<protein>
    <submittedName>
        <fullName evidence="1">Uncharacterized protein</fullName>
    </submittedName>
</protein>
<sequence>MILENMVFKYTDYKEECIRIIWINEKNNQLIYVNIDSNVASPKCDDLNKLNEEIENNVFVKVINPFLKNIDENKVSDVELRLLT</sequence>
<accession>A0A401UTX9</accession>
<keyword evidence="2" id="KW-1185">Reference proteome</keyword>
<organism evidence="1 2">
    <name type="scientific">Clostridium tagluense</name>
    <dbReference type="NCBI Taxonomy" id="360422"/>
    <lineage>
        <taxon>Bacteria</taxon>
        <taxon>Bacillati</taxon>
        <taxon>Bacillota</taxon>
        <taxon>Clostridia</taxon>
        <taxon>Eubacteriales</taxon>
        <taxon>Clostridiaceae</taxon>
        <taxon>Clostridium</taxon>
    </lineage>
</organism>
<dbReference type="EMBL" id="BHYK01000050">
    <property type="protein sequence ID" value="GCD13012.1"/>
    <property type="molecule type" value="Genomic_DNA"/>
</dbReference>
<name>A0A401UTX9_9CLOT</name>
<dbReference type="RefSeq" id="WP_125006166.1">
    <property type="nucleotide sequence ID" value="NZ_BHYK01000050.1"/>
</dbReference>
<dbReference type="OrthoDB" id="501284at2"/>
<dbReference type="Proteomes" id="UP000287872">
    <property type="component" value="Unassembled WGS sequence"/>
</dbReference>
<proteinExistence type="predicted"/>
<gene>
    <name evidence="1" type="ORF">Ctaglu_46350</name>
</gene>
<comment type="caution">
    <text evidence="1">The sequence shown here is derived from an EMBL/GenBank/DDBJ whole genome shotgun (WGS) entry which is preliminary data.</text>
</comment>
<dbReference type="AlphaFoldDB" id="A0A401UTX9"/>
<evidence type="ECO:0000313" key="1">
    <source>
        <dbReference type="EMBL" id="GCD13012.1"/>
    </source>
</evidence>
<reference evidence="1 2" key="1">
    <citation type="submission" date="2018-11" db="EMBL/GenBank/DDBJ databases">
        <title>Genome sequencing and assembly of Clostridium tagluense strain A121.</title>
        <authorList>
            <person name="Murakami T."/>
            <person name="Segawa T."/>
            <person name="Shcherbakova V.A."/>
            <person name="Mori H."/>
            <person name="Yoshimura Y."/>
        </authorList>
    </citation>
    <scope>NUCLEOTIDE SEQUENCE [LARGE SCALE GENOMIC DNA]</scope>
    <source>
        <strain evidence="1 2">A121</strain>
    </source>
</reference>
<evidence type="ECO:0000313" key="2">
    <source>
        <dbReference type="Proteomes" id="UP000287872"/>
    </source>
</evidence>